<dbReference type="AlphaFoldDB" id="A0A0G4F2B2"/>
<name>A0A0G4F2B2_VITBC</name>
<keyword evidence="2" id="KW-1185">Reference proteome</keyword>
<organism evidence="1 2">
    <name type="scientific">Vitrella brassicaformis (strain CCMP3155)</name>
    <dbReference type="NCBI Taxonomy" id="1169540"/>
    <lineage>
        <taxon>Eukaryota</taxon>
        <taxon>Sar</taxon>
        <taxon>Alveolata</taxon>
        <taxon>Colpodellida</taxon>
        <taxon>Vitrellaceae</taxon>
        <taxon>Vitrella</taxon>
    </lineage>
</organism>
<dbReference type="EMBL" id="CDMY01000362">
    <property type="protein sequence ID" value="CEM05683.1"/>
    <property type="molecule type" value="Genomic_DNA"/>
</dbReference>
<dbReference type="Proteomes" id="UP000041254">
    <property type="component" value="Unassembled WGS sequence"/>
</dbReference>
<evidence type="ECO:0000313" key="2">
    <source>
        <dbReference type="Proteomes" id="UP000041254"/>
    </source>
</evidence>
<proteinExistence type="predicted"/>
<protein>
    <submittedName>
        <fullName evidence="1">Uncharacterized protein</fullName>
    </submittedName>
</protein>
<dbReference type="PhylomeDB" id="A0A0G4F2B2"/>
<gene>
    <name evidence="1" type="ORF">Vbra_14293</name>
</gene>
<evidence type="ECO:0000313" key="1">
    <source>
        <dbReference type="EMBL" id="CEM05683.1"/>
    </source>
</evidence>
<sequence length="382" mass="39756">MLPPPAPHHFNPPAAPVFEYEAEVSLSFHTIFLETEGESEKWRQLLEGEGESEVNSTTPTAALHDTPVTAAMVFAGVYEDIVGNDSEAFAENFTTAVAMALSVDESRINVSSIQNSSVMVIFTSQIANPSSSFRTGSFGVLAATASIQAGSFPYGNAITACVAGMACNIHLSGINLNNNDTVIVSSTPCHSVTPIAQSLFKNASFASPLIGTNGTSYQLGLPHFGGSYKVCWCGGSVTGRCNATETDKYNLTVGDLLVKGPSSTPAAITCVSGAPNDFLLPGVALGNDAIYLVDNTQQCGELIAPPLDNTKVTGVQTDNGSVYSLNMMLPGGLYKICWCPTEAGCSSISDYALPVFRGQRPAAVTGSPSSITVEGAAKSQLG</sequence>
<dbReference type="OrthoDB" id="409215at2759"/>
<dbReference type="InParanoid" id="A0A0G4F2B2"/>
<dbReference type="VEuPathDB" id="CryptoDB:Vbra_14293"/>
<accession>A0A0G4F2B2</accession>
<reference evidence="1 2" key="1">
    <citation type="submission" date="2014-11" db="EMBL/GenBank/DDBJ databases">
        <authorList>
            <person name="Zhu J."/>
            <person name="Qi W."/>
            <person name="Song R."/>
        </authorList>
    </citation>
    <scope>NUCLEOTIDE SEQUENCE [LARGE SCALE GENOMIC DNA]</scope>
</reference>